<dbReference type="Gene3D" id="3.40.190.10">
    <property type="entry name" value="Periplasmic binding protein-like II"/>
    <property type="match status" value="2"/>
</dbReference>
<evidence type="ECO:0000256" key="5">
    <source>
        <dbReference type="ARBA" id="ARBA00022764"/>
    </source>
</evidence>
<dbReference type="PROSITE" id="PS51257">
    <property type="entry name" value="PROKAR_LIPOPROTEIN"/>
    <property type="match status" value="1"/>
</dbReference>
<organism evidence="6 7">
    <name type="scientific">Candidatus Synechococcus calcipolaris G9</name>
    <dbReference type="NCBI Taxonomy" id="1497997"/>
    <lineage>
        <taxon>Bacteria</taxon>
        <taxon>Bacillati</taxon>
        <taxon>Cyanobacteriota</taxon>
        <taxon>Cyanophyceae</taxon>
        <taxon>Synechococcales</taxon>
        <taxon>Synechococcaceae</taxon>
        <taxon>Synechococcus</taxon>
    </lineage>
</organism>
<keyword evidence="3" id="KW-0813">Transport</keyword>
<dbReference type="Proteomes" id="UP001154265">
    <property type="component" value="Unassembled WGS sequence"/>
</dbReference>
<reference evidence="6" key="2">
    <citation type="submission" date="2022-01" db="EMBL/GenBank/DDBJ databases">
        <authorList>
            <person name="Zivanovic Y."/>
            <person name="Moreira D."/>
            <person name="Lopez-Garcia P."/>
        </authorList>
    </citation>
    <scope>NUCLEOTIDE SEQUENCE</scope>
    <source>
        <strain evidence="6">G9</strain>
    </source>
</reference>
<evidence type="ECO:0000256" key="2">
    <source>
        <dbReference type="ARBA" id="ARBA00006099"/>
    </source>
</evidence>
<dbReference type="CDD" id="cd01005">
    <property type="entry name" value="PBP2_CysP"/>
    <property type="match status" value="1"/>
</dbReference>
<protein>
    <submittedName>
        <fullName evidence="6">Sulfate ABC transporter substrate-binding protein</fullName>
    </submittedName>
</protein>
<dbReference type="PANTHER" id="PTHR30368:SF2">
    <property type="entry name" value="SULFATE-BINDING PROTEIN"/>
    <property type="match status" value="1"/>
</dbReference>
<dbReference type="RefSeq" id="WP_277868270.1">
    <property type="nucleotide sequence ID" value="NZ_JAKKUT010000008.1"/>
</dbReference>
<evidence type="ECO:0000313" key="6">
    <source>
        <dbReference type="EMBL" id="MDG2992354.1"/>
    </source>
</evidence>
<dbReference type="EMBL" id="JAKKUT010000008">
    <property type="protein sequence ID" value="MDG2992354.1"/>
    <property type="molecule type" value="Genomic_DNA"/>
</dbReference>
<evidence type="ECO:0000256" key="1">
    <source>
        <dbReference type="ARBA" id="ARBA00004418"/>
    </source>
</evidence>
<dbReference type="PANTHER" id="PTHR30368">
    <property type="entry name" value="SULFATE-BINDING PROTEIN"/>
    <property type="match status" value="1"/>
</dbReference>
<keyword evidence="7" id="KW-1185">Reference proteome</keyword>
<evidence type="ECO:0000313" key="7">
    <source>
        <dbReference type="Proteomes" id="UP001154265"/>
    </source>
</evidence>
<dbReference type="SUPFAM" id="SSF53850">
    <property type="entry name" value="Periplasmic binding protein-like II"/>
    <property type="match status" value="1"/>
</dbReference>
<dbReference type="InterPro" id="IPR005669">
    <property type="entry name" value="Thiosulph/SO4-bd"/>
</dbReference>
<dbReference type="NCBIfam" id="TIGR00971">
    <property type="entry name" value="3a0106s03"/>
    <property type="match status" value="1"/>
</dbReference>
<sequence>MLYGSKSIRRWLALFLVGIGLSGIIAACGPQGDSGDSASQPDVEITLASFAVTKAAHDAIIPKFQEKWKAEHNQNVRFNQSYGGSGSQTRAILDGLEADIVHLAVGVDVDRLAEGGLVSGDWTEKLPDKGIVTKSVATIITRDGNPKNLTNWPDLARDGVSFITADPKTSGVAQWNFLALWGSVTQTGGTEEQAKEFVTQAFRNAPILSKDAREATDTFFTQGQGDALVNYENEAILANLKGENLPYTVPSVNISIDNPLAVVDANVDKHGNREVVEAFAEFLYTPEAQREFAAVGFRPVEPTVIAEYADKFPKIETLFTIDDLGGWGYAREHFFGDGGVFDQIIAAGRS</sequence>
<comment type="caution">
    <text evidence="6">The sequence shown here is derived from an EMBL/GenBank/DDBJ whole genome shotgun (WGS) entry which is preliminary data.</text>
</comment>
<keyword evidence="5" id="KW-0574">Periplasm</keyword>
<evidence type="ECO:0000256" key="4">
    <source>
        <dbReference type="ARBA" id="ARBA00022729"/>
    </source>
</evidence>
<proteinExistence type="inferred from homology"/>
<accession>A0ABT6F3F2</accession>
<evidence type="ECO:0000256" key="3">
    <source>
        <dbReference type="ARBA" id="ARBA00022448"/>
    </source>
</evidence>
<keyword evidence="4" id="KW-0732">Signal</keyword>
<comment type="similarity">
    <text evidence="2">Belongs to the prokaryotic sulfate-binding protein family.</text>
</comment>
<comment type="subcellular location">
    <subcellularLocation>
        <location evidence="1">Periplasm</location>
    </subcellularLocation>
</comment>
<dbReference type="Pfam" id="PF13531">
    <property type="entry name" value="SBP_bac_11"/>
    <property type="match status" value="1"/>
</dbReference>
<reference evidence="6" key="1">
    <citation type="journal article" date="2022" name="Genome Biol. Evol.">
        <title>A New Gene Family Diagnostic for Intracellular Biomineralization of Amorphous Ca Carbonates by Cyanobacteria.</title>
        <authorList>
            <person name="Benzerara K."/>
            <person name="Duprat E."/>
            <person name="Bitard-Feildel T."/>
            <person name="Caumes G."/>
            <person name="Cassier-Chauvat C."/>
            <person name="Chauvat F."/>
            <person name="Dezi M."/>
            <person name="Diop S.I."/>
            <person name="Gaschignard G."/>
            <person name="Gorgen S."/>
            <person name="Gugger M."/>
            <person name="Lopez-Garcia P."/>
            <person name="Millet M."/>
            <person name="Skouri-Panet F."/>
            <person name="Moreira D."/>
            <person name="Callebaut I."/>
        </authorList>
    </citation>
    <scope>NUCLEOTIDE SEQUENCE</scope>
    <source>
        <strain evidence="6">G9</strain>
    </source>
</reference>
<name>A0ABT6F3F2_9SYNE</name>
<gene>
    <name evidence="6" type="ORF">L3556_15650</name>
</gene>